<comment type="caution">
    <text evidence="1">The sequence shown here is derived from an EMBL/GenBank/DDBJ whole genome shotgun (WGS) entry which is preliminary data.</text>
</comment>
<dbReference type="AlphaFoldDB" id="A0A3M6F0R7"/>
<dbReference type="EMBL" id="RBUY01000129">
    <property type="protein sequence ID" value="RMV73556.1"/>
    <property type="molecule type" value="Genomic_DNA"/>
</dbReference>
<organism evidence="1 2">
    <name type="scientific">Pseudomonas caricapapayae</name>
    <dbReference type="NCBI Taxonomy" id="46678"/>
    <lineage>
        <taxon>Bacteria</taxon>
        <taxon>Pseudomonadati</taxon>
        <taxon>Pseudomonadota</taxon>
        <taxon>Gammaproteobacteria</taxon>
        <taxon>Pseudomonadales</taxon>
        <taxon>Pseudomonadaceae</taxon>
        <taxon>Pseudomonas</taxon>
    </lineage>
</organism>
<protein>
    <submittedName>
        <fullName evidence="1">Uncharacterized protein</fullName>
    </submittedName>
</protein>
<accession>A0A3M6F0R7</accession>
<evidence type="ECO:0000313" key="2">
    <source>
        <dbReference type="Proteomes" id="UP000269872"/>
    </source>
</evidence>
<gene>
    <name evidence="1" type="ORF">ALP05_01049</name>
</gene>
<evidence type="ECO:0000313" key="1">
    <source>
        <dbReference type="EMBL" id="RMV73556.1"/>
    </source>
</evidence>
<reference evidence="1 2" key="1">
    <citation type="submission" date="2018-08" db="EMBL/GenBank/DDBJ databases">
        <title>Recombination of ecologically and evolutionarily significant loci maintains genetic cohesion in the Pseudomonas syringae species complex.</title>
        <authorList>
            <person name="Dillon M."/>
            <person name="Thakur S."/>
            <person name="Almeida R.N.D."/>
            <person name="Weir B.S."/>
            <person name="Guttman D.S."/>
        </authorList>
    </citation>
    <scope>NUCLEOTIDE SEQUENCE [LARGE SCALE GENOMIC DNA]</scope>
    <source>
        <strain evidence="1 2">ICMP 7496</strain>
    </source>
</reference>
<name>A0A3M6F0R7_9PSED</name>
<sequence>MTSSSVEEPSTLTKENTMSPYIVIWTMYCENLGDHKAVAQEIAERYFQDRIAAGEPDTACIFFVTNSQGESKHIDLAER</sequence>
<dbReference type="Proteomes" id="UP000269872">
    <property type="component" value="Unassembled WGS sequence"/>
</dbReference>
<proteinExistence type="predicted"/>